<evidence type="ECO:0000313" key="2">
    <source>
        <dbReference type="Proteomes" id="UP001501787"/>
    </source>
</evidence>
<dbReference type="PANTHER" id="PTHR37816">
    <property type="entry name" value="YALI0E33011P"/>
    <property type="match status" value="1"/>
</dbReference>
<reference evidence="2" key="1">
    <citation type="journal article" date="2019" name="Int. J. Syst. Evol. Microbiol.">
        <title>The Global Catalogue of Microorganisms (GCM) 10K type strain sequencing project: providing services to taxonomists for standard genome sequencing and annotation.</title>
        <authorList>
            <consortium name="The Broad Institute Genomics Platform"/>
            <consortium name="The Broad Institute Genome Sequencing Center for Infectious Disease"/>
            <person name="Wu L."/>
            <person name="Ma J."/>
        </authorList>
    </citation>
    <scope>NUCLEOTIDE SEQUENCE [LARGE SCALE GENOMIC DNA]</scope>
    <source>
        <strain evidence="2">JCM 16343</strain>
    </source>
</reference>
<proteinExistence type="predicted"/>
<evidence type="ECO:0000313" key="1">
    <source>
        <dbReference type="EMBL" id="GAA0322266.1"/>
    </source>
</evidence>
<name>A0ABP3FNY6_9GAMM</name>
<dbReference type="InterPro" id="IPR027417">
    <property type="entry name" value="P-loop_NTPase"/>
</dbReference>
<dbReference type="Pfam" id="PF01202">
    <property type="entry name" value="SKI"/>
    <property type="match status" value="1"/>
</dbReference>
<dbReference type="Gene3D" id="3.40.50.300">
    <property type="entry name" value="P-loop containing nucleotide triphosphate hydrolases"/>
    <property type="match status" value="1"/>
</dbReference>
<dbReference type="InterPro" id="IPR052922">
    <property type="entry name" value="Cytidylate_Kinase-2"/>
</dbReference>
<dbReference type="SUPFAM" id="SSF52540">
    <property type="entry name" value="P-loop containing nucleoside triphosphate hydrolases"/>
    <property type="match status" value="1"/>
</dbReference>
<protein>
    <submittedName>
        <fullName evidence="1">AAA family ATPase</fullName>
    </submittedName>
</protein>
<sequence>MKKINVIGTSGSGKSTFSRLLANKLGYPYLEMDAIFWKPNWQESTDDEFFCKLKHSLAQETWVLDGNYSRTTDIKWSNIDHVIWIDYPFSRTMYQAIKRAFIRSVTKTELWGTGNTETFAKSFFSRDSVILWTLKTYKRNRVRYSKILHDPRYRHIKFIRLTSPKMAKKFIEELNR</sequence>
<comment type="caution">
    <text evidence="1">The sequence shown here is derived from an EMBL/GenBank/DDBJ whole genome shotgun (WGS) entry which is preliminary data.</text>
</comment>
<gene>
    <name evidence="1" type="ORF">GCM10009129_20130</name>
</gene>
<keyword evidence="2" id="KW-1185">Reference proteome</keyword>
<dbReference type="PANTHER" id="PTHR37816:SF1">
    <property type="entry name" value="TOXIN"/>
    <property type="match status" value="1"/>
</dbReference>
<dbReference type="InterPro" id="IPR031322">
    <property type="entry name" value="Shikimate/glucono_kinase"/>
</dbReference>
<organism evidence="1 2">
    <name type="scientific">Psychrobacter aestuarii</name>
    <dbReference type="NCBI Taxonomy" id="556327"/>
    <lineage>
        <taxon>Bacteria</taxon>
        <taxon>Pseudomonadati</taxon>
        <taxon>Pseudomonadota</taxon>
        <taxon>Gammaproteobacteria</taxon>
        <taxon>Moraxellales</taxon>
        <taxon>Moraxellaceae</taxon>
        <taxon>Psychrobacter</taxon>
    </lineage>
</organism>
<dbReference type="Proteomes" id="UP001501787">
    <property type="component" value="Unassembled WGS sequence"/>
</dbReference>
<dbReference type="EMBL" id="BAAAFR010000005">
    <property type="protein sequence ID" value="GAA0322266.1"/>
    <property type="molecule type" value="Genomic_DNA"/>
</dbReference>
<accession>A0ABP3FNY6</accession>
<dbReference type="RefSeq" id="WP_201505036.1">
    <property type="nucleotide sequence ID" value="NZ_BAAAFR010000005.1"/>
</dbReference>